<gene>
    <name evidence="1" type="ORF">VE26_15420</name>
</gene>
<keyword evidence="2" id="KW-1185">Reference proteome</keyword>
<name>A0A0F5FHC3_9HYPH</name>
<dbReference type="PATRIC" id="fig|429727.3.peg.3157"/>
<sequence length="199" mass="20527">MRLMGLGKTIAVGLLGLALSGCVDVDIDVALTSATTARATMTQTMSADVYAMVKMDAESAETSEPGFCDEGDLVENADGSATCTMTEQGAFADLDLGQSEGGISFTAAGPGLVRLALPTAELNAGLDLDSDMDEQTRQMAMAFFEGHSISVTFSGLEIVDTNMTRSADGLSASQAIPMTGLIEGTLALPDELFAIVRAP</sequence>
<dbReference type="AlphaFoldDB" id="A0A0F5FHC3"/>
<comment type="caution">
    <text evidence="1">The sequence shown here is derived from an EMBL/GenBank/DDBJ whole genome shotgun (WGS) entry which is preliminary data.</text>
</comment>
<accession>A0A0F5FHC3</accession>
<protein>
    <recommendedName>
        <fullName evidence="3">Lipoprotein</fullName>
    </recommendedName>
</protein>
<evidence type="ECO:0008006" key="3">
    <source>
        <dbReference type="Google" id="ProtNLM"/>
    </source>
</evidence>
<dbReference type="OrthoDB" id="7948896at2"/>
<dbReference type="PROSITE" id="PS51257">
    <property type="entry name" value="PROKAR_LIPOPROTEIN"/>
    <property type="match status" value="1"/>
</dbReference>
<dbReference type="EMBL" id="JZEY01000061">
    <property type="protein sequence ID" value="KKB07985.1"/>
    <property type="molecule type" value="Genomic_DNA"/>
</dbReference>
<evidence type="ECO:0000313" key="1">
    <source>
        <dbReference type="EMBL" id="KKB07985.1"/>
    </source>
</evidence>
<dbReference type="Proteomes" id="UP000033649">
    <property type="component" value="Unassembled WGS sequence"/>
</dbReference>
<organism evidence="1 2">
    <name type="scientific">Devosia chinhatensis</name>
    <dbReference type="NCBI Taxonomy" id="429727"/>
    <lineage>
        <taxon>Bacteria</taxon>
        <taxon>Pseudomonadati</taxon>
        <taxon>Pseudomonadota</taxon>
        <taxon>Alphaproteobacteria</taxon>
        <taxon>Hyphomicrobiales</taxon>
        <taxon>Devosiaceae</taxon>
        <taxon>Devosia</taxon>
    </lineage>
</organism>
<proteinExistence type="predicted"/>
<dbReference type="RefSeq" id="WP_152658868.1">
    <property type="nucleotide sequence ID" value="NZ_JZEY01000061.1"/>
</dbReference>
<reference evidence="1 2" key="1">
    <citation type="submission" date="2015-03" db="EMBL/GenBank/DDBJ databases">
        <authorList>
            <person name="Hassan Y."/>
            <person name="Lepp D."/>
            <person name="Li X.-Z."/>
            <person name="Zhou T."/>
        </authorList>
    </citation>
    <scope>NUCLEOTIDE SEQUENCE [LARGE SCALE GENOMIC DNA]</scope>
    <source>
        <strain evidence="1 2">IPL18</strain>
    </source>
</reference>
<dbReference type="STRING" id="429727.VE26_15420"/>
<evidence type="ECO:0000313" key="2">
    <source>
        <dbReference type="Proteomes" id="UP000033649"/>
    </source>
</evidence>